<keyword evidence="2" id="KW-0732">Signal</keyword>
<evidence type="ECO:0000256" key="1">
    <source>
        <dbReference type="SAM" id="MobiDB-lite"/>
    </source>
</evidence>
<evidence type="ECO:0000256" key="2">
    <source>
        <dbReference type="SAM" id="SignalP"/>
    </source>
</evidence>
<reference evidence="3" key="1">
    <citation type="journal article" date="2021" name="Mol. Ecol. Resour.">
        <title>Phylogenomic analyses of the genus Drosophila reveals genomic signals of climate adaptation.</title>
        <authorList>
            <person name="Li F."/>
            <person name="Rane R.V."/>
            <person name="Luria V."/>
            <person name="Xiong Z."/>
            <person name="Chen J."/>
            <person name="Li Z."/>
            <person name="Catullo R.A."/>
            <person name="Griffin P.C."/>
            <person name="Schiffer M."/>
            <person name="Pearce S."/>
            <person name="Lee S.F."/>
            <person name="McElroy K."/>
            <person name="Stocker A."/>
            <person name="Shirriffs J."/>
            <person name="Cockerell F."/>
            <person name="Coppin C."/>
            <person name="Sgro C.M."/>
            <person name="Karger A."/>
            <person name="Cain J.W."/>
            <person name="Weber J.A."/>
            <person name="Santpere G."/>
            <person name="Kirschner M.W."/>
            <person name="Hoffmann A.A."/>
            <person name="Oakeshott J.G."/>
            <person name="Zhang G."/>
        </authorList>
    </citation>
    <scope>NUCLEOTIDE SEQUENCE</scope>
    <source>
        <strain evidence="3">BGI-SZ-2011g</strain>
    </source>
</reference>
<feature type="non-terminal residue" evidence="3">
    <location>
        <position position="182"/>
    </location>
</feature>
<accession>A0AAD4PR80</accession>
<feature type="signal peptide" evidence="2">
    <location>
        <begin position="1"/>
        <end position="18"/>
    </location>
</feature>
<comment type="caution">
    <text evidence="3">The sequence shown here is derived from an EMBL/GenBank/DDBJ whole genome shotgun (WGS) entry which is preliminary data.</text>
</comment>
<protein>
    <submittedName>
        <fullName evidence="3">Uncharacterized protein</fullName>
    </submittedName>
</protein>
<gene>
    <name evidence="3" type="ORF">KR093_008025</name>
</gene>
<dbReference type="EMBL" id="JAJJHW010000014">
    <property type="protein sequence ID" value="KAH8388505.1"/>
    <property type="molecule type" value="Genomic_DNA"/>
</dbReference>
<name>A0AAD4PR80_9MUSC</name>
<feature type="chain" id="PRO_5041934818" evidence="2">
    <location>
        <begin position="19"/>
        <end position="182"/>
    </location>
</feature>
<evidence type="ECO:0000313" key="4">
    <source>
        <dbReference type="Proteomes" id="UP001200034"/>
    </source>
</evidence>
<sequence length="182" mass="18045">MGFSYVLLLTFLIYGVMAHSPSSAKQSPVGTVSRPSPKGPIIAPVVSKGAAPSGPARSYLPPPKDIGQTDGSKASGQRATATVNVPKPVASQVSTKRVAAVRPAIPASGSVGPKPTGQKPISSGTTPKQISAPIIGSAHPIKTGRPAASGPAVPRSTVQKPISAGAGPKLNSAPVVGSGRPI</sequence>
<organism evidence="3 4">
    <name type="scientific">Drosophila rubida</name>
    <dbReference type="NCBI Taxonomy" id="30044"/>
    <lineage>
        <taxon>Eukaryota</taxon>
        <taxon>Metazoa</taxon>
        <taxon>Ecdysozoa</taxon>
        <taxon>Arthropoda</taxon>
        <taxon>Hexapoda</taxon>
        <taxon>Insecta</taxon>
        <taxon>Pterygota</taxon>
        <taxon>Neoptera</taxon>
        <taxon>Endopterygota</taxon>
        <taxon>Diptera</taxon>
        <taxon>Brachycera</taxon>
        <taxon>Muscomorpha</taxon>
        <taxon>Ephydroidea</taxon>
        <taxon>Drosophilidae</taxon>
        <taxon>Drosophila</taxon>
    </lineage>
</organism>
<dbReference type="AlphaFoldDB" id="A0AAD4PR80"/>
<dbReference type="Proteomes" id="UP001200034">
    <property type="component" value="Unassembled WGS sequence"/>
</dbReference>
<feature type="compositionally biased region" description="Polar residues" evidence="1">
    <location>
        <begin position="119"/>
        <end position="129"/>
    </location>
</feature>
<evidence type="ECO:0000313" key="3">
    <source>
        <dbReference type="EMBL" id="KAH8388505.1"/>
    </source>
</evidence>
<proteinExistence type="predicted"/>
<feature type="compositionally biased region" description="Polar residues" evidence="1">
    <location>
        <begin position="69"/>
        <end position="83"/>
    </location>
</feature>
<keyword evidence="4" id="KW-1185">Reference proteome</keyword>
<feature type="compositionally biased region" description="Polar residues" evidence="1">
    <location>
        <begin position="21"/>
        <end position="34"/>
    </location>
</feature>
<feature type="region of interest" description="Disordered" evidence="1">
    <location>
        <begin position="21"/>
        <end position="182"/>
    </location>
</feature>